<reference evidence="1 2" key="1">
    <citation type="submission" date="2023-05" db="EMBL/GenBank/DDBJ databases">
        <title>Adaptations of aquatic viruses from atmosphere-close ecosystems of the Central Arctic Ocean.</title>
        <authorList>
            <person name="Rahlff J."/>
            <person name="Holmfeldt K."/>
        </authorList>
    </citation>
    <scope>NUCLEOTIDE SEQUENCE [LARGE SCALE GENOMIC DNA]</scope>
    <source>
        <strain evidence="1 2">Arc14</strain>
    </source>
</reference>
<organism evidence="1 2">
    <name type="scientific">Flavobacterium frigidarium</name>
    <dbReference type="NCBI Taxonomy" id="99286"/>
    <lineage>
        <taxon>Bacteria</taxon>
        <taxon>Pseudomonadati</taxon>
        <taxon>Bacteroidota</taxon>
        <taxon>Flavobacteriia</taxon>
        <taxon>Flavobacteriales</taxon>
        <taxon>Flavobacteriaceae</taxon>
        <taxon>Flavobacterium</taxon>
    </lineage>
</organism>
<accession>A0ABV4KAK2</accession>
<keyword evidence="2" id="KW-1185">Reference proteome</keyword>
<dbReference type="EMBL" id="JASMRN010000003">
    <property type="protein sequence ID" value="MEZ7514679.1"/>
    <property type="molecule type" value="Genomic_DNA"/>
</dbReference>
<dbReference type="Proteomes" id="UP001568894">
    <property type="component" value="Unassembled WGS sequence"/>
</dbReference>
<evidence type="ECO:0000313" key="1">
    <source>
        <dbReference type="EMBL" id="MEZ7514679.1"/>
    </source>
</evidence>
<protein>
    <submittedName>
        <fullName evidence="1">Uncharacterized protein</fullName>
    </submittedName>
</protein>
<comment type="caution">
    <text evidence="1">The sequence shown here is derived from an EMBL/GenBank/DDBJ whole genome shotgun (WGS) entry which is preliminary data.</text>
</comment>
<evidence type="ECO:0000313" key="2">
    <source>
        <dbReference type="Proteomes" id="UP001568894"/>
    </source>
</evidence>
<proteinExistence type="predicted"/>
<sequence length="132" mass="15199">MEGELNHYKKIPASLYLQLPFCVAILKGYDYIHEKANDCYLAFFKEREILGKSLKSLLNQVGNRDLIKKLDHVYNTGEALSNYRFSSRVDKLLKNYNISCIATKNHEGVSTGLIVMLNEYVESTIISDRENF</sequence>
<dbReference type="RefSeq" id="WP_371568686.1">
    <property type="nucleotide sequence ID" value="NZ_JASMRN010000003.1"/>
</dbReference>
<dbReference type="Gene3D" id="3.30.450.20">
    <property type="entry name" value="PAS domain"/>
    <property type="match status" value="1"/>
</dbReference>
<gene>
    <name evidence="1" type="ORF">QO192_05200</name>
</gene>
<name>A0ABV4KAK2_9FLAO</name>